<evidence type="ECO:0000259" key="8">
    <source>
        <dbReference type="Pfam" id="PF03372"/>
    </source>
</evidence>
<feature type="binding site" evidence="5">
    <location>
        <position position="86"/>
    </location>
    <ligand>
        <name>Mg(2+)</name>
        <dbReference type="ChEBI" id="CHEBI:18420"/>
        <label>1</label>
    </ligand>
</feature>
<feature type="site" description="Transition state stabilizer" evidence="6">
    <location>
        <position position="251"/>
    </location>
</feature>
<dbReference type="AlphaFoldDB" id="A0A6A6GB51"/>
<dbReference type="GO" id="GO:0008311">
    <property type="term" value="F:double-stranded DNA 3'-5' DNA exonuclease activity"/>
    <property type="evidence" value="ECO:0007669"/>
    <property type="project" value="TreeGrafter"/>
</dbReference>
<dbReference type="GO" id="GO:0046872">
    <property type="term" value="F:metal ion binding"/>
    <property type="evidence" value="ECO:0007669"/>
    <property type="project" value="UniProtKB-KW"/>
</dbReference>
<dbReference type="GO" id="GO:0003906">
    <property type="term" value="F:DNA-(apurinic or apyrimidinic site) endonuclease activity"/>
    <property type="evidence" value="ECO:0007669"/>
    <property type="project" value="TreeGrafter"/>
</dbReference>
<dbReference type="InterPro" id="IPR004808">
    <property type="entry name" value="AP_endonuc_1"/>
</dbReference>
<dbReference type="GO" id="GO:0008081">
    <property type="term" value="F:phosphoric diester hydrolase activity"/>
    <property type="evidence" value="ECO:0007669"/>
    <property type="project" value="TreeGrafter"/>
</dbReference>
<name>A0A6A6GB51_9PEZI</name>
<evidence type="ECO:0000256" key="5">
    <source>
        <dbReference type="PIRSR" id="PIRSR604808-2"/>
    </source>
</evidence>
<keyword evidence="2 5" id="KW-0479">Metal-binding</keyword>
<evidence type="ECO:0000256" key="7">
    <source>
        <dbReference type="SAM" id="MobiDB-lite"/>
    </source>
</evidence>
<evidence type="ECO:0000256" key="6">
    <source>
        <dbReference type="PIRSR" id="PIRSR604808-3"/>
    </source>
</evidence>
<evidence type="ECO:0000256" key="4">
    <source>
        <dbReference type="ARBA" id="ARBA00022842"/>
    </source>
</evidence>
<feature type="binding site" evidence="5">
    <location>
        <position position="251"/>
    </location>
    <ligand>
        <name>Mg(2+)</name>
        <dbReference type="ChEBI" id="CHEBI:18420"/>
        <label>1</label>
    </ligand>
</feature>
<evidence type="ECO:0000256" key="3">
    <source>
        <dbReference type="ARBA" id="ARBA00022801"/>
    </source>
</evidence>
<evidence type="ECO:0000256" key="2">
    <source>
        <dbReference type="ARBA" id="ARBA00022723"/>
    </source>
</evidence>
<dbReference type="SUPFAM" id="SSF56219">
    <property type="entry name" value="DNase I-like"/>
    <property type="match status" value="1"/>
</dbReference>
<dbReference type="GO" id="GO:0005634">
    <property type="term" value="C:nucleus"/>
    <property type="evidence" value="ECO:0007669"/>
    <property type="project" value="TreeGrafter"/>
</dbReference>
<dbReference type="OrthoDB" id="498125at2759"/>
<keyword evidence="10" id="KW-1185">Reference proteome</keyword>
<keyword evidence="5" id="KW-0464">Manganese</keyword>
<evidence type="ECO:0000313" key="9">
    <source>
        <dbReference type="EMBL" id="KAF2222610.1"/>
    </source>
</evidence>
<sequence>MSCSISPPPLKRRRLSPPTAPPSPNTLRIFAWNINGIGPFLPPAQKPITTFFTPNTSLCPSSETPQHSLRAFLARHNYPHLLLLQEVHISSTDHASQSAVRRAANLPPIPTSSSPSFTSPGPTYETHFTLPLPSPNARSTLTPSRRAHHGVLTLIRTDFLSSQQCTLSSPAWDHEGRFSITTTSGLHGWPKLSIWNVYALNGTDYPFRDPVTGRLQGTRHERKRQVHGLLQQEVRRLEAQGVQVVLAGDMNIARDARDGWPSLRTRPVEHVVNRGRGGK</sequence>
<dbReference type="Proteomes" id="UP000799538">
    <property type="component" value="Unassembled WGS sequence"/>
</dbReference>
<gene>
    <name evidence="9" type="ORF">BDZ85DRAFT_130158</name>
</gene>
<feature type="binding site" evidence="5">
    <location>
        <position position="249"/>
    </location>
    <ligand>
        <name>Mg(2+)</name>
        <dbReference type="ChEBI" id="CHEBI:18420"/>
        <label>1</label>
    </ligand>
</feature>
<keyword evidence="3" id="KW-0378">Hydrolase</keyword>
<dbReference type="Pfam" id="PF03372">
    <property type="entry name" value="Exo_endo_phos"/>
    <property type="match status" value="1"/>
</dbReference>
<proteinExistence type="inferred from homology"/>
<comment type="cofactor">
    <cofactor evidence="5">
        <name>Mg(2+)</name>
        <dbReference type="ChEBI" id="CHEBI:18420"/>
    </cofactor>
    <cofactor evidence="5">
        <name>Mn(2+)</name>
        <dbReference type="ChEBI" id="CHEBI:29035"/>
    </cofactor>
    <text evidence="5">Probably binds two magnesium or manganese ions per subunit.</text>
</comment>
<dbReference type="InterPro" id="IPR005135">
    <property type="entry name" value="Endo/exonuclease/phosphatase"/>
</dbReference>
<evidence type="ECO:0000313" key="10">
    <source>
        <dbReference type="Proteomes" id="UP000799538"/>
    </source>
</evidence>
<protein>
    <recommendedName>
        <fullName evidence="8">Endonuclease/exonuclease/phosphatase domain-containing protein</fullName>
    </recommendedName>
</protein>
<organism evidence="9 10">
    <name type="scientific">Elsinoe ampelina</name>
    <dbReference type="NCBI Taxonomy" id="302913"/>
    <lineage>
        <taxon>Eukaryota</taxon>
        <taxon>Fungi</taxon>
        <taxon>Dikarya</taxon>
        <taxon>Ascomycota</taxon>
        <taxon>Pezizomycotina</taxon>
        <taxon>Dothideomycetes</taxon>
        <taxon>Dothideomycetidae</taxon>
        <taxon>Myriangiales</taxon>
        <taxon>Elsinoaceae</taxon>
        <taxon>Elsinoe</taxon>
    </lineage>
</organism>
<dbReference type="PANTHER" id="PTHR22748">
    <property type="entry name" value="AP ENDONUCLEASE"/>
    <property type="match status" value="1"/>
</dbReference>
<dbReference type="PANTHER" id="PTHR22748:SF14">
    <property type="entry name" value="ENDONUCLEASE_EXONUCLEASE_PHOSPHATASE DOMAIN-CONTAINING PROTEIN"/>
    <property type="match status" value="1"/>
</dbReference>
<feature type="region of interest" description="Disordered" evidence="7">
    <location>
        <begin position="1"/>
        <end position="22"/>
    </location>
</feature>
<dbReference type="Gene3D" id="3.60.10.10">
    <property type="entry name" value="Endonuclease/exonuclease/phosphatase"/>
    <property type="match status" value="1"/>
</dbReference>
<dbReference type="EMBL" id="ML992508">
    <property type="protein sequence ID" value="KAF2222610.1"/>
    <property type="molecule type" value="Genomic_DNA"/>
</dbReference>
<keyword evidence="4 5" id="KW-0460">Magnesium</keyword>
<reference evidence="10" key="1">
    <citation type="journal article" date="2020" name="Stud. Mycol.">
        <title>101 Dothideomycetes genomes: A test case for predicting lifestyles and emergence of pathogens.</title>
        <authorList>
            <person name="Haridas S."/>
            <person name="Albert R."/>
            <person name="Binder M."/>
            <person name="Bloem J."/>
            <person name="LaButti K."/>
            <person name="Salamov A."/>
            <person name="Andreopoulos B."/>
            <person name="Baker S."/>
            <person name="Barry K."/>
            <person name="Bills G."/>
            <person name="Bluhm B."/>
            <person name="Cannon C."/>
            <person name="Castanera R."/>
            <person name="Culley D."/>
            <person name="Daum C."/>
            <person name="Ezra D."/>
            <person name="Gonzalez J."/>
            <person name="Henrissat B."/>
            <person name="Kuo A."/>
            <person name="Liang C."/>
            <person name="Lipzen A."/>
            <person name="Lutzoni F."/>
            <person name="Magnuson J."/>
            <person name="Mondo S."/>
            <person name="Nolan M."/>
            <person name="Ohm R."/>
            <person name="Pangilinan J."/>
            <person name="Park H.-J."/>
            <person name="Ramirez L."/>
            <person name="Alfaro M."/>
            <person name="Sun H."/>
            <person name="Tritt A."/>
            <person name="Yoshinaga Y."/>
            <person name="Zwiers L.-H."/>
            <person name="Turgeon B."/>
            <person name="Goodwin S."/>
            <person name="Spatafora J."/>
            <person name="Crous P."/>
            <person name="Grigoriev I."/>
        </authorList>
    </citation>
    <scope>NUCLEOTIDE SEQUENCE [LARGE SCALE GENOMIC DNA]</scope>
    <source>
        <strain evidence="10">CECT 20119</strain>
    </source>
</reference>
<dbReference type="GO" id="GO:0006284">
    <property type="term" value="P:base-excision repair"/>
    <property type="evidence" value="ECO:0007669"/>
    <property type="project" value="TreeGrafter"/>
</dbReference>
<evidence type="ECO:0000256" key="1">
    <source>
        <dbReference type="ARBA" id="ARBA00007092"/>
    </source>
</evidence>
<accession>A0A6A6GB51</accession>
<feature type="binding site" evidence="5">
    <location>
        <position position="33"/>
    </location>
    <ligand>
        <name>Mg(2+)</name>
        <dbReference type="ChEBI" id="CHEBI:18420"/>
        <label>1</label>
    </ligand>
</feature>
<comment type="similarity">
    <text evidence="1">Belongs to the DNA repair enzymes AP/ExoA family.</text>
</comment>
<dbReference type="InterPro" id="IPR036691">
    <property type="entry name" value="Endo/exonu/phosph_ase_sf"/>
</dbReference>
<feature type="domain" description="Endonuclease/exonuclease/phosphatase" evidence="8">
    <location>
        <begin position="32"/>
        <end position="264"/>
    </location>
</feature>